<dbReference type="PANTHER" id="PTHR15092:SF22">
    <property type="entry name" value="POLY(A)-SPECIFIC RIBONUCLEASE PNLDC1"/>
    <property type="match status" value="1"/>
</dbReference>
<sequence>MDVTRSNFKQTIPLILDAIDKSAFLSIDTELTGLQTSKNMSYRVFDSLQQRYSKFKDSASNFQILQYGICTFELQDDKKLLAKPFNFYLFPRSNELLKTDLVFSCQSGSIDFLVNHKFDFNKTFYDGIPFMSQEEYSIKKEFVAQERDDIILNEKDEDFVLPQLTSIENWLQTKENNNWKLEINNAYSRRLLYQEVKKKFNGFVQLEKSMVGGKTFLEAKCLKIEDKSLETIKRDNYLNELDEQFGFSRIIKEIINKKKIVVGHNLLLDICHTYQKFIGQLPNDVGEFKSSLNEKFPLILDTKYIAKSKLAAEIESTHLGDLFEITNRLVKDDDLLIKCCDEFNQYSEDSNKFHEAGYDAYCTGSAFAKMMFSLSKKENISMADTLKQNYLLSYSNKFNLMSSIIDSFNVTESESKVFKIKQLAISATKNNVFLLTDFVEPMNHSQIVESIPSEVGKVMFTHSIDSNNAV</sequence>
<evidence type="ECO:0000313" key="2">
    <source>
        <dbReference type="EMBL" id="RKP21589.1"/>
    </source>
</evidence>
<reference evidence="3" key="1">
    <citation type="journal article" date="2018" name="Nat. Microbiol.">
        <title>Leveraging single-cell genomics to expand the fungal tree of life.</title>
        <authorList>
            <person name="Ahrendt S.R."/>
            <person name="Quandt C.A."/>
            <person name="Ciobanu D."/>
            <person name="Clum A."/>
            <person name="Salamov A."/>
            <person name="Andreopoulos B."/>
            <person name="Cheng J.F."/>
            <person name="Woyke T."/>
            <person name="Pelin A."/>
            <person name="Henrissat B."/>
            <person name="Reynolds N.K."/>
            <person name="Benny G.L."/>
            <person name="Smith M.E."/>
            <person name="James T.Y."/>
            <person name="Grigoriev I.V."/>
        </authorList>
    </citation>
    <scope>NUCLEOTIDE SEQUENCE [LARGE SCALE GENOMIC DNA]</scope>
    <source>
        <strain evidence="3">CSF55</strain>
    </source>
</reference>
<dbReference type="AlphaFoldDB" id="A0A4V1J0H6"/>
<dbReference type="InterPro" id="IPR051181">
    <property type="entry name" value="CAF1_poly(A)_ribonucleases"/>
</dbReference>
<name>A0A4V1J0H6_ROZAC</name>
<evidence type="ECO:0000256" key="1">
    <source>
        <dbReference type="ARBA" id="ARBA00008372"/>
    </source>
</evidence>
<gene>
    <name evidence="2" type="ORF">ROZALSC1DRAFT_27016</name>
</gene>
<protein>
    <submittedName>
        <fullName evidence="2">CAF1-domain-containing protein</fullName>
    </submittedName>
</protein>
<dbReference type="InterPro" id="IPR036397">
    <property type="entry name" value="RNaseH_sf"/>
</dbReference>
<dbReference type="GO" id="GO:0000175">
    <property type="term" value="F:3'-5'-RNA exonuclease activity"/>
    <property type="evidence" value="ECO:0007669"/>
    <property type="project" value="TreeGrafter"/>
</dbReference>
<dbReference type="GO" id="GO:0003723">
    <property type="term" value="F:RNA binding"/>
    <property type="evidence" value="ECO:0007669"/>
    <property type="project" value="TreeGrafter"/>
</dbReference>
<feature type="non-terminal residue" evidence="2">
    <location>
        <position position="470"/>
    </location>
</feature>
<dbReference type="SUPFAM" id="SSF82708">
    <property type="entry name" value="R3H domain"/>
    <property type="match status" value="1"/>
</dbReference>
<organism evidence="2 3">
    <name type="scientific">Rozella allomycis (strain CSF55)</name>
    <dbReference type="NCBI Taxonomy" id="988480"/>
    <lineage>
        <taxon>Eukaryota</taxon>
        <taxon>Fungi</taxon>
        <taxon>Fungi incertae sedis</taxon>
        <taxon>Cryptomycota</taxon>
        <taxon>Cryptomycota incertae sedis</taxon>
        <taxon>Rozella</taxon>
    </lineage>
</organism>
<proteinExistence type="inferred from homology"/>
<dbReference type="Gene3D" id="3.30.420.10">
    <property type="entry name" value="Ribonuclease H-like superfamily/Ribonuclease H"/>
    <property type="match status" value="1"/>
</dbReference>
<evidence type="ECO:0000313" key="3">
    <source>
        <dbReference type="Proteomes" id="UP000281549"/>
    </source>
</evidence>
<dbReference type="InterPro" id="IPR036867">
    <property type="entry name" value="R3H_dom_sf"/>
</dbReference>
<dbReference type="PANTHER" id="PTHR15092">
    <property type="entry name" value="POLY A -SPECIFIC RIBONUCLEASE/TARGET OF EGR1, MEMBER 1"/>
    <property type="match status" value="1"/>
</dbReference>
<dbReference type="Gene3D" id="3.30.1370.50">
    <property type="entry name" value="R3H-like domain"/>
    <property type="match status" value="1"/>
</dbReference>
<dbReference type="InterPro" id="IPR006941">
    <property type="entry name" value="RNase_CAF1"/>
</dbReference>
<dbReference type="SUPFAM" id="SSF53098">
    <property type="entry name" value="Ribonuclease H-like"/>
    <property type="match status" value="1"/>
</dbReference>
<comment type="similarity">
    <text evidence="1">Belongs to the CAF1 family.</text>
</comment>
<dbReference type="Pfam" id="PF04857">
    <property type="entry name" value="CAF1"/>
    <property type="match status" value="1"/>
</dbReference>
<dbReference type="EMBL" id="ML004943">
    <property type="protein sequence ID" value="RKP21589.1"/>
    <property type="molecule type" value="Genomic_DNA"/>
</dbReference>
<dbReference type="InterPro" id="IPR012337">
    <property type="entry name" value="RNaseH-like_sf"/>
</dbReference>
<dbReference type="Proteomes" id="UP000281549">
    <property type="component" value="Unassembled WGS sequence"/>
</dbReference>
<accession>A0A4V1J0H6</accession>